<reference evidence="1 2" key="1">
    <citation type="submission" date="2021-06" db="EMBL/GenBank/DDBJ databases">
        <title>Caerostris extrusa draft genome.</title>
        <authorList>
            <person name="Kono N."/>
            <person name="Arakawa K."/>
        </authorList>
    </citation>
    <scope>NUCLEOTIDE SEQUENCE [LARGE SCALE GENOMIC DNA]</scope>
</reference>
<protein>
    <submittedName>
        <fullName evidence="1">Uncharacterized protein</fullName>
    </submittedName>
</protein>
<evidence type="ECO:0000313" key="2">
    <source>
        <dbReference type="Proteomes" id="UP001054945"/>
    </source>
</evidence>
<accession>A0AAV4P6U6</accession>
<keyword evidence="2" id="KW-1185">Reference proteome</keyword>
<organism evidence="1 2">
    <name type="scientific">Caerostris extrusa</name>
    <name type="common">Bark spider</name>
    <name type="synonym">Caerostris bankana</name>
    <dbReference type="NCBI Taxonomy" id="172846"/>
    <lineage>
        <taxon>Eukaryota</taxon>
        <taxon>Metazoa</taxon>
        <taxon>Ecdysozoa</taxon>
        <taxon>Arthropoda</taxon>
        <taxon>Chelicerata</taxon>
        <taxon>Arachnida</taxon>
        <taxon>Araneae</taxon>
        <taxon>Araneomorphae</taxon>
        <taxon>Entelegynae</taxon>
        <taxon>Araneoidea</taxon>
        <taxon>Araneidae</taxon>
        <taxon>Caerostris</taxon>
    </lineage>
</organism>
<dbReference type="Proteomes" id="UP001054945">
    <property type="component" value="Unassembled WGS sequence"/>
</dbReference>
<dbReference type="EMBL" id="BPLR01004026">
    <property type="protein sequence ID" value="GIX91436.1"/>
    <property type="molecule type" value="Genomic_DNA"/>
</dbReference>
<evidence type="ECO:0000313" key="1">
    <source>
        <dbReference type="EMBL" id="GIX91436.1"/>
    </source>
</evidence>
<dbReference type="AlphaFoldDB" id="A0AAV4P6U6"/>
<comment type="caution">
    <text evidence="1">The sequence shown here is derived from an EMBL/GenBank/DDBJ whole genome shotgun (WGS) entry which is preliminary data.</text>
</comment>
<name>A0AAV4P6U6_CAEEX</name>
<proteinExistence type="predicted"/>
<sequence length="106" mass="12641">MTLSVMDQPTCSWATNSFRPFRRGIPPPKVELNCFRDWILWVACYLIDVPTTRRDETFLARGFIGPNRMEDSTQKKNIIRDENKKTRQFTSHLHPPTENWIRENFK</sequence>
<gene>
    <name evidence="1" type="ORF">CEXT_335111</name>
</gene>